<dbReference type="Gramene" id="TRITD3Av1G018620.2">
    <property type="protein sequence ID" value="TRITD3Av1G018620.2"/>
    <property type="gene ID" value="TRITD3Av1G018620"/>
</dbReference>
<name>A0A9R0VED7_TRITD</name>
<dbReference type="InterPro" id="IPR032675">
    <property type="entry name" value="LRR_dom_sf"/>
</dbReference>
<sequence length="169" mass="18836">MPNWEEWSFFEEEVVADVSGVDGAAEIRKEDAQPARVRLLPRLLELQLHGCPKLRDLPQQLGKGTTCLKELTLIGLNSLKAVEDRPVLSEVLVIEDCEGLERICNLPQLSELCVHGCPNLSHAEGLGSFQQLGLGEDMQEVSSRWVSGLHKQHQRLHGEDLDVYTLCTS</sequence>
<organism evidence="1 2">
    <name type="scientific">Triticum turgidum subsp. durum</name>
    <name type="common">Durum wheat</name>
    <name type="synonym">Triticum durum</name>
    <dbReference type="NCBI Taxonomy" id="4567"/>
    <lineage>
        <taxon>Eukaryota</taxon>
        <taxon>Viridiplantae</taxon>
        <taxon>Streptophyta</taxon>
        <taxon>Embryophyta</taxon>
        <taxon>Tracheophyta</taxon>
        <taxon>Spermatophyta</taxon>
        <taxon>Magnoliopsida</taxon>
        <taxon>Liliopsida</taxon>
        <taxon>Poales</taxon>
        <taxon>Poaceae</taxon>
        <taxon>BOP clade</taxon>
        <taxon>Pooideae</taxon>
        <taxon>Triticodae</taxon>
        <taxon>Triticeae</taxon>
        <taxon>Triticinae</taxon>
        <taxon>Triticum</taxon>
    </lineage>
</organism>
<dbReference type="Proteomes" id="UP000324705">
    <property type="component" value="Chromosome 3A"/>
</dbReference>
<protein>
    <submittedName>
        <fullName evidence="1">Uncharacterized protein</fullName>
    </submittedName>
</protein>
<accession>A0A9R0VED7</accession>
<evidence type="ECO:0000313" key="2">
    <source>
        <dbReference type="Proteomes" id="UP000324705"/>
    </source>
</evidence>
<gene>
    <name evidence="1" type="ORF">TRITD_3Av1G018620</name>
</gene>
<proteinExistence type="predicted"/>
<evidence type="ECO:0000313" key="1">
    <source>
        <dbReference type="EMBL" id="VAH56660.1"/>
    </source>
</evidence>
<dbReference type="Gene3D" id="3.80.10.10">
    <property type="entry name" value="Ribonuclease Inhibitor"/>
    <property type="match status" value="1"/>
</dbReference>
<dbReference type="AlphaFoldDB" id="A0A9R0VED7"/>
<dbReference type="SUPFAM" id="SSF52047">
    <property type="entry name" value="RNI-like"/>
    <property type="match status" value="1"/>
</dbReference>
<dbReference type="EMBL" id="LT934115">
    <property type="protein sequence ID" value="VAH56660.1"/>
    <property type="molecule type" value="Genomic_DNA"/>
</dbReference>
<reference evidence="1 2" key="1">
    <citation type="submission" date="2017-09" db="EMBL/GenBank/DDBJ databases">
        <authorList>
            <consortium name="International Durum Wheat Genome Sequencing Consortium (IDWGSC)"/>
            <person name="Milanesi L."/>
        </authorList>
    </citation>
    <scope>NUCLEOTIDE SEQUENCE [LARGE SCALE GENOMIC DNA]</scope>
    <source>
        <strain evidence="2">cv. Svevo</strain>
    </source>
</reference>
<keyword evidence="2" id="KW-1185">Reference proteome</keyword>